<dbReference type="Proteomes" id="UP000295807">
    <property type="component" value="Unassembled WGS sequence"/>
</dbReference>
<dbReference type="InterPro" id="IPR004256">
    <property type="entry name" value="DUF234"/>
</dbReference>
<organism evidence="2 3">
    <name type="scientific">Anseongella ginsenosidimutans</name>
    <dbReference type="NCBI Taxonomy" id="496056"/>
    <lineage>
        <taxon>Bacteria</taxon>
        <taxon>Pseudomonadati</taxon>
        <taxon>Bacteroidota</taxon>
        <taxon>Sphingobacteriia</taxon>
        <taxon>Sphingobacteriales</taxon>
        <taxon>Sphingobacteriaceae</taxon>
        <taxon>Anseongella</taxon>
    </lineage>
</organism>
<sequence>MFSKPESRNTRWSISDNYLRFWFRFIFPNQLLIEMSRHELLREYIEKNYEQYSGLLLEQYFREKLAQSERITDVGSYWNNKGENEIDLIALNRLDKTAIVAEVKRNSKKISIAQLEAKARAVAKDLAKYKTELKAFSIKDM</sequence>
<dbReference type="PANTHER" id="PTHR34704:SF1">
    <property type="entry name" value="ATPASE"/>
    <property type="match status" value="1"/>
</dbReference>
<reference evidence="2 3" key="1">
    <citation type="submission" date="2019-03" db="EMBL/GenBank/DDBJ databases">
        <title>Genomic Encyclopedia of Type Strains, Phase IV (KMG-IV): sequencing the most valuable type-strain genomes for metagenomic binning, comparative biology and taxonomic classification.</title>
        <authorList>
            <person name="Goeker M."/>
        </authorList>
    </citation>
    <scope>NUCLEOTIDE SEQUENCE [LARGE SCALE GENOMIC DNA]</scope>
    <source>
        <strain evidence="2 3">DSM 21100</strain>
    </source>
</reference>
<name>A0A4R3KMV4_9SPHI</name>
<dbReference type="Pfam" id="PF03008">
    <property type="entry name" value="DUF234"/>
    <property type="match status" value="1"/>
</dbReference>
<evidence type="ECO:0000259" key="1">
    <source>
        <dbReference type="Pfam" id="PF03008"/>
    </source>
</evidence>
<evidence type="ECO:0000313" key="2">
    <source>
        <dbReference type="EMBL" id="TCS85688.1"/>
    </source>
</evidence>
<evidence type="ECO:0000313" key="3">
    <source>
        <dbReference type="Proteomes" id="UP000295807"/>
    </source>
</evidence>
<comment type="caution">
    <text evidence="2">The sequence shown here is derived from an EMBL/GenBank/DDBJ whole genome shotgun (WGS) entry which is preliminary data.</text>
</comment>
<keyword evidence="3" id="KW-1185">Reference proteome</keyword>
<gene>
    <name evidence="2" type="ORF">EDD80_11191</name>
</gene>
<feature type="domain" description="DUF234" evidence="1">
    <location>
        <begin position="22"/>
        <end position="107"/>
    </location>
</feature>
<dbReference type="PANTHER" id="PTHR34704">
    <property type="entry name" value="ATPASE"/>
    <property type="match status" value="1"/>
</dbReference>
<dbReference type="AlphaFoldDB" id="A0A4R3KMV4"/>
<dbReference type="EMBL" id="SMAD01000011">
    <property type="protein sequence ID" value="TCS85688.1"/>
    <property type="molecule type" value="Genomic_DNA"/>
</dbReference>
<accession>A0A4R3KMV4</accession>
<protein>
    <submittedName>
        <fullName evidence="2">Uncharacterized protein DUF234</fullName>
    </submittedName>
</protein>
<proteinExistence type="predicted"/>